<evidence type="ECO:0000256" key="3">
    <source>
        <dbReference type="ARBA" id="ARBA00023027"/>
    </source>
</evidence>
<dbReference type="PANTHER" id="PTHR39757:SF5">
    <property type="entry name" value="OS02G0190600 PROTEIN"/>
    <property type="match status" value="1"/>
</dbReference>
<dbReference type="InterPro" id="IPR036188">
    <property type="entry name" value="FAD/NAD-bd_sf"/>
</dbReference>
<proteinExistence type="inferred from homology"/>
<organism evidence="4 5">
    <name type="scientific">Pseudonocardia aurantiaca</name>
    <dbReference type="NCBI Taxonomy" id="75290"/>
    <lineage>
        <taxon>Bacteria</taxon>
        <taxon>Bacillati</taxon>
        <taxon>Actinomycetota</taxon>
        <taxon>Actinomycetes</taxon>
        <taxon>Pseudonocardiales</taxon>
        <taxon>Pseudonocardiaceae</taxon>
        <taxon>Pseudonocardia</taxon>
    </lineage>
</organism>
<dbReference type="Gene3D" id="3.50.50.60">
    <property type="entry name" value="FAD/NAD(P)-binding domain"/>
    <property type="match status" value="1"/>
</dbReference>
<dbReference type="Proteomes" id="UP001597145">
    <property type="component" value="Unassembled WGS sequence"/>
</dbReference>
<dbReference type="Pfam" id="PF05834">
    <property type="entry name" value="Lycopene_cycl"/>
    <property type="match status" value="1"/>
</dbReference>
<dbReference type="NCBIfam" id="TIGR01790">
    <property type="entry name" value="carotene-cycl"/>
    <property type="match status" value="1"/>
</dbReference>
<dbReference type="RefSeq" id="WP_343975865.1">
    <property type="nucleotide sequence ID" value="NZ_BAAAJG010000008.1"/>
</dbReference>
<protein>
    <submittedName>
        <fullName evidence="4">Lycopene cyclase family protein</fullName>
    </submittedName>
</protein>
<keyword evidence="2" id="KW-0125">Carotenoid biosynthesis</keyword>
<accession>A0ABW4FHZ5</accession>
<evidence type="ECO:0000313" key="5">
    <source>
        <dbReference type="Proteomes" id="UP001597145"/>
    </source>
</evidence>
<evidence type="ECO:0000256" key="2">
    <source>
        <dbReference type="ARBA" id="ARBA00022746"/>
    </source>
</evidence>
<keyword evidence="3" id="KW-0520">NAD</keyword>
<comment type="caution">
    <text evidence="4">The sequence shown here is derived from an EMBL/GenBank/DDBJ whole genome shotgun (WGS) entry which is preliminary data.</text>
</comment>
<reference evidence="5" key="1">
    <citation type="journal article" date="2019" name="Int. J. Syst. Evol. Microbiol.">
        <title>The Global Catalogue of Microorganisms (GCM) 10K type strain sequencing project: providing services to taxonomists for standard genome sequencing and annotation.</title>
        <authorList>
            <consortium name="The Broad Institute Genomics Platform"/>
            <consortium name="The Broad Institute Genome Sequencing Center for Infectious Disease"/>
            <person name="Wu L."/>
            <person name="Ma J."/>
        </authorList>
    </citation>
    <scope>NUCLEOTIDE SEQUENCE [LARGE SCALE GENOMIC DNA]</scope>
    <source>
        <strain evidence="5">JCM 12165</strain>
    </source>
</reference>
<dbReference type="EMBL" id="JBHUCP010000006">
    <property type="protein sequence ID" value="MFD1529880.1"/>
    <property type="molecule type" value="Genomic_DNA"/>
</dbReference>
<dbReference type="SUPFAM" id="SSF51905">
    <property type="entry name" value="FAD/NAD(P)-binding domain"/>
    <property type="match status" value="1"/>
</dbReference>
<comment type="similarity">
    <text evidence="1">Belongs to the lycopene cyclase family.</text>
</comment>
<dbReference type="PANTHER" id="PTHR39757">
    <property type="match status" value="1"/>
</dbReference>
<dbReference type="InterPro" id="IPR010108">
    <property type="entry name" value="Lycopene_cyclase_b/e"/>
</dbReference>
<dbReference type="PRINTS" id="PR00411">
    <property type="entry name" value="PNDRDTASEI"/>
</dbReference>
<gene>
    <name evidence="4" type="ORF">ACFSCY_10540</name>
</gene>
<evidence type="ECO:0000313" key="4">
    <source>
        <dbReference type="EMBL" id="MFD1529880.1"/>
    </source>
</evidence>
<evidence type="ECO:0000256" key="1">
    <source>
        <dbReference type="ARBA" id="ARBA00006599"/>
    </source>
</evidence>
<sequence>MRRADPELLVVGGGPAGRALAAAAAHRGLRTTLVDPTPDAPWRITYGCWAAELPPQLPCNLLAATAAGRAVARTEHRLGWEYAVLDVPALRAHLDAGLADVDVRAGRAVGFGGGAVRLADGTQVRAAVVVDAGGHRQPLFSGPSPRCAAEQTAYGVVVPERDAAALVEPGAALFMDWRQDHGERGWPTFLYGVPLGGGEVLLEETSLARRPGLDQPALRRRLLARLAAHGITPPADARAEKVRFPVDSPRHDVPGVLGFGAAAPLVHPATGFSVATALTLAPAVADAVARRLLAGPDAALAAARAAVWPRGARAVHRFRRIGLEALLRMPPDEVPDFFEVFFSLPERRRRAYLTARSDLRATAATMGALFAAADGRLRRRLVLPALLPPAAPRA</sequence>
<name>A0ABW4FHZ5_9PSEU</name>
<keyword evidence="5" id="KW-1185">Reference proteome</keyword>